<keyword evidence="2" id="KW-1185">Reference proteome</keyword>
<dbReference type="AlphaFoldDB" id="A0A9P0D146"/>
<organism evidence="1 2">
    <name type="scientific">Psylliodes chrysocephalus</name>
    <dbReference type="NCBI Taxonomy" id="3402493"/>
    <lineage>
        <taxon>Eukaryota</taxon>
        <taxon>Metazoa</taxon>
        <taxon>Ecdysozoa</taxon>
        <taxon>Arthropoda</taxon>
        <taxon>Hexapoda</taxon>
        <taxon>Insecta</taxon>
        <taxon>Pterygota</taxon>
        <taxon>Neoptera</taxon>
        <taxon>Endopterygota</taxon>
        <taxon>Coleoptera</taxon>
        <taxon>Polyphaga</taxon>
        <taxon>Cucujiformia</taxon>
        <taxon>Chrysomeloidea</taxon>
        <taxon>Chrysomelidae</taxon>
        <taxon>Galerucinae</taxon>
        <taxon>Alticini</taxon>
        <taxon>Psylliodes</taxon>
    </lineage>
</organism>
<gene>
    <name evidence="1" type="ORF">PSYICH_LOCUS13966</name>
</gene>
<reference evidence="1" key="1">
    <citation type="submission" date="2022-01" db="EMBL/GenBank/DDBJ databases">
        <authorList>
            <person name="King R."/>
        </authorList>
    </citation>
    <scope>NUCLEOTIDE SEQUENCE</scope>
</reference>
<evidence type="ECO:0000313" key="1">
    <source>
        <dbReference type="EMBL" id="CAH1112903.1"/>
    </source>
</evidence>
<proteinExistence type="predicted"/>
<dbReference type="Proteomes" id="UP001153636">
    <property type="component" value="Chromosome 7"/>
</dbReference>
<dbReference type="OrthoDB" id="6728421at2759"/>
<sequence length="61" mass="7142">MLNEYNIVKQLFIKYNCILSSSAPVERLFSFAKIINAPRRHVLSDTHFEKLILLKSNKHVL</sequence>
<evidence type="ECO:0008006" key="3">
    <source>
        <dbReference type="Google" id="ProtNLM"/>
    </source>
</evidence>
<dbReference type="EMBL" id="OV651819">
    <property type="protein sequence ID" value="CAH1112903.1"/>
    <property type="molecule type" value="Genomic_DNA"/>
</dbReference>
<accession>A0A9P0D146</accession>
<evidence type="ECO:0000313" key="2">
    <source>
        <dbReference type="Proteomes" id="UP001153636"/>
    </source>
</evidence>
<dbReference type="SUPFAM" id="SSF53098">
    <property type="entry name" value="Ribonuclease H-like"/>
    <property type="match status" value="1"/>
</dbReference>
<dbReference type="InterPro" id="IPR012337">
    <property type="entry name" value="RNaseH-like_sf"/>
</dbReference>
<protein>
    <recommendedName>
        <fullName evidence="3">HAT C-terminal dimerisation domain-containing protein</fullName>
    </recommendedName>
</protein>
<name>A0A9P0D146_9CUCU</name>